<dbReference type="SUPFAM" id="SSF53474">
    <property type="entry name" value="alpha/beta-Hydrolases"/>
    <property type="match status" value="1"/>
</dbReference>
<evidence type="ECO:0000256" key="1">
    <source>
        <dbReference type="ARBA" id="ARBA00008645"/>
    </source>
</evidence>
<name>A0A931C963_9ACTN</name>
<dbReference type="EMBL" id="JADQTO010000006">
    <property type="protein sequence ID" value="MBG0562808.1"/>
    <property type="molecule type" value="Genomic_DNA"/>
</dbReference>
<dbReference type="PANTHER" id="PTHR22946">
    <property type="entry name" value="DIENELACTONE HYDROLASE DOMAIN-CONTAINING PROTEIN-RELATED"/>
    <property type="match status" value="1"/>
</dbReference>
<organism evidence="3 4">
    <name type="scientific">Actinoplanes aureus</name>
    <dbReference type="NCBI Taxonomy" id="2792083"/>
    <lineage>
        <taxon>Bacteria</taxon>
        <taxon>Bacillati</taxon>
        <taxon>Actinomycetota</taxon>
        <taxon>Actinomycetes</taxon>
        <taxon>Micromonosporales</taxon>
        <taxon>Micromonosporaceae</taxon>
        <taxon>Actinoplanes</taxon>
    </lineage>
</organism>
<gene>
    <name evidence="3" type="ORF">I4J89_15230</name>
</gene>
<sequence>MTTWTTQERIDAGTVRLDGDLTLPEHPAGVVLFAHGSGSSRHSPRNRAVAQELNRRGLATLLADLLTREEEAADSRTGDLRFDIGLLADRLVAMIDWTRNQPPTASLPIGLFGASTGGGAALVAAAARPEAVRAVVSRGGRPDLAGPALVEVRAPTLLIVGERDQRVVDMNEQARNTMRIRAELRIIPSATHLFEEPGALEQVAEEAGDWFSMHLAAASREPVR</sequence>
<dbReference type="AlphaFoldDB" id="A0A931C963"/>
<dbReference type="InterPro" id="IPR050261">
    <property type="entry name" value="FrsA_esterase"/>
</dbReference>
<evidence type="ECO:0000313" key="4">
    <source>
        <dbReference type="Proteomes" id="UP000598146"/>
    </source>
</evidence>
<comment type="caution">
    <text evidence="3">The sequence shown here is derived from an EMBL/GenBank/DDBJ whole genome shotgun (WGS) entry which is preliminary data.</text>
</comment>
<evidence type="ECO:0000259" key="2">
    <source>
        <dbReference type="Pfam" id="PF01738"/>
    </source>
</evidence>
<comment type="similarity">
    <text evidence="1">Belongs to the AB hydrolase superfamily.</text>
</comment>
<evidence type="ECO:0000313" key="3">
    <source>
        <dbReference type="EMBL" id="MBG0562808.1"/>
    </source>
</evidence>
<dbReference type="RefSeq" id="WP_196414603.1">
    <property type="nucleotide sequence ID" value="NZ_JADQTO010000006.1"/>
</dbReference>
<proteinExistence type="inferred from homology"/>
<dbReference type="GO" id="GO:0016787">
    <property type="term" value="F:hydrolase activity"/>
    <property type="evidence" value="ECO:0007669"/>
    <property type="project" value="UniProtKB-KW"/>
</dbReference>
<dbReference type="Proteomes" id="UP000598146">
    <property type="component" value="Unassembled WGS sequence"/>
</dbReference>
<keyword evidence="3" id="KW-0378">Hydrolase</keyword>
<accession>A0A931C963</accession>
<keyword evidence="4" id="KW-1185">Reference proteome</keyword>
<dbReference type="Pfam" id="PF01738">
    <property type="entry name" value="DLH"/>
    <property type="match status" value="1"/>
</dbReference>
<dbReference type="InterPro" id="IPR029058">
    <property type="entry name" value="AB_hydrolase_fold"/>
</dbReference>
<reference evidence="3" key="1">
    <citation type="submission" date="2020-11" db="EMBL/GenBank/DDBJ databases">
        <title>Isolation and identification of active actinomycetes.</title>
        <authorList>
            <person name="Sun X."/>
        </authorList>
    </citation>
    <scope>NUCLEOTIDE SEQUENCE</scope>
    <source>
        <strain evidence="3">NEAU-A11</strain>
    </source>
</reference>
<protein>
    <submittedName>
        <fullName evidence="3">Dienelactone hydrolase family protein</fullName>
    </submittedName>
</protein>
<feature type="domain" description="Dienelactone hydrolase" evidence="2">
    <location>
        <begin position="21"/>
        <end position="202"/>
    </location>
</feature>
<dbReference type="Gene3D" id="3.40.50.1820">
    <property type="entry name" value="alpha/beta hydrolase"/>
    <property type="match status" value="1"/>
</dbReference>
<dbReference type="InterPro" id="IPR002925">
    <property type="entry name" value="Dienelactn_hydro"/>
</dbReference>